<dbReference type="AlphaFoldDB" id="A0A0B1Q1C0"/>
<gene>
    <name evidence="3" type="ORF">LA66_17625</name>
</gene>
<dbReference type="STRING" id="370622.LA66_17625"/>
<accession>A0A0B1Q1C0</accession>
<dbReference type="PANTHER" id="PTHR13847">
    <property type="entry name" value="SARCOSINE DEHYDROGENASE-RELATED"/>
    <property type="match status" value="1"/>
</dbReference>
<name>A0A0B1Q1C0_9HYPH</name>
<dbReference type="SUPFAM" id="SSF51905">
    <property type="entry name" value="FAD/NAD(P)-binding domain"/>
    <property type="match status" value="1"/>
</dbReference>
<feature type="domain" description="FAD dependent oxidoreductase" evidence="2">
    <location>
        <begin position="3"/>
        <end position="352"/>
    </location>
</feature>
<dbReference type="Pfam" id="PF01266">
    <property type="entry name" value="DAO"/>
    <property type="match status" value="1"/>
</dbReference>
<evidence type="ECO:0000313" key="4">
    <source>
        <dbReference type="Proteomes" id="UP000030826"/>
    </source>
</evidence>
<dbReference type="GO" id="GO:0005737">
    <property type="term" value="C:cytoplasm"/>
    <property type="evidence" value="ECO:0007669"/>
    <property type="project" value="TreeGrafter"/>
</dbReference>
<dbReference type="Proteomes" id="UP000030826">
    <property type="component" value="Unassembled WGS sequence"/>
</dbReference>
<proteinExistence type="predicted"/>
<dbReference type="GO" id="GO:0016491">
    <property type="term" value="F:oxidoreductase activity"/>
    <property type="evidence" value="ECO:0007669"/>
    <property type="project" value="UniProtKB-KW"/>
</dbReference>
<evidence type="ECO:0000256" key="1">
    <source>
        <dbReference type="ARBA" id="ARBA00023002"/>
    </source>
</evidence>
<dbReference type="RefSeq" id="WP_197057562.1">
    <property type="nucleotide sequence ID" value="NZ_JRFJ01000006.1"/>
</dbReference>
<protein>
    <recommendedName>
        <fullName evidence="2">FAD dependent oxidoreductase domain-containing protein</fullName>
    </recommendedName>
</protein>
<reference evidence="3 4" key="1">
    <citation type="submission" date="2014-09" db="EMBL/GenBank/DDBJ databases">
        <title>Isolation and characterization of Aurantimonas altamirensis ON-56566 from clinical sample following a dog bite.</title>
        <authorList>
            <person name="Eshaghi A."/>
            <person name="Li A."/>
            <person name="Shahinas D."/>
            <person name="Bahn P."/>
            <person name="Kus J.V."/>
            <person name="Patel S.N."/>
        </authorList>
    </citation>
    <scope>NUCLEOTIDE SEQUENCE [LARGE SCALE GENOMIC DNA]</scope>
    <source>
        <strain evidence="3 4">ON-56566</strain>
    </source>
</reference>
<dbReference type="SMR" id="A0A0B1Q1C0"/>
<keyword evidence="1" id="KW-0560">Oxidoreductase</keyword>
<dbReference type="Gene3D" id="3.50.50.60">
    <property type="entry name" value="FAD/NAD(P)-binding domain"/>
    <property type="match status" value="1"/>
</dbReference>
<dbReference type="Gene3D" id="3.30.9.10">
    <property type="entry name" value="D-Amino Acid Oxidase, subunit A, domain 2"/>
    <property type="match status" value="1"/>
</dbReference>
<comment type="caution">
    <text evidence="3">The sequence shown here is derived from an EMBL/GenBank/DDBJ whole genome shotgun (WGS) entry which is preliminary data.</text>
</comment>
<dbReference type="InterPro" id="IPR006076">
    <property type="entry name" value="FAD-dep_OxRdtase"/>
</dbReference>
<evidence type="ECO:0000313" key="3">
    <source>
        <dbReference type="EMBL" id="KHJ53241.1"/>
    </source>
</evidence>
<dbReference type="EMBL" id="JRFJ01000006">
    <property type="protein sequence ID" value="KHJ53241.1"/>
    <property type="molecule type" value="Genomic_DNA"/>
</dbReference>
<evidence type="ECO:0000259" key="2">
    <source>
        <dbReference type="Pfam" id="PF01266"/>
    </source>
</evidence>
<dbReference type="InterPro" id="IPR036188">
    <property type="entry name" value="FAD/NAD-bd_sf"/>
</dbReference>
<dbReference type="PANTHER" id="PTHR13847:SF289">
    <property type="entry name" value="GLYCINE OXIDASE"/>
    <property type="match status" value="1"/>
</dbReference>
<sequence>MKAIVVGAGVIGSSVAYRLAQGGAQVTLVEADRVGGGTSCVSYAWVNACEKLTSHSYYKLNYAGRQAHEAILDEFESPAWYHRPGVLQWQHAEAEAGGRDDNDPLDKYRQLVEWGYPAELIDARDVRELEPQIDADAIGNAPVIHYPKDGWLDPTLYAGSLTESAMVRHGLTLVRGKVFGLVVESGRCKGVKLDDGSVLGADAVINCSGRWSNETVGEGAPHVPLAPTVGLIAYTAPAGIGLRRALRTPLVNMRPDGAGRLLLRSNELDRLVGSHDAPVVDHPQAQELLRRAEATIPALRSVGIEAVRIAIRPIPQDSYSAVGPVPHLDNYWVAVTHSGVTLGAFIGEALADEVLNGRPRPELNDFRPARFFEQEPA</sequence>
<organism evidence="3 4">
    <name type="scientific">Aureimonas altamirensis</name>
    <dbReference type="NCBI Taxonomy" id="370622"/>
    <lineage>
        <taxon>Bacteria</taxon>
        <taxon>Pseudomonadati</taxon>
        <taxon>Pseudomonadota</taxon>
        <taxon>Alphaproteobacteria</taxon>
        <taxon>Hyphomicrobiales</taxon>
        <taxon>Aurantimonadaceae</taxon>
        <taxon>Aureimonas</taxon>
    </lineage>
</organism>